<proteinExistence type="predicted"/>
<feature type="signal peptide" evidence="1">
    <location>
        <begin position="1"/>
        <end position="19"/>
    </location>
</feature>
<dbReference type="SUPFAM" id="SSF56281">
    <property type="entry name" value="Metallo-hydrolase/oxidoreductase"/>
    <property type="match status" value="1"/>
</dbReference>
<feature type="domain" description="Metallo-beta-lactamase" evidence="2">
    <location>
        <begin position="33"/>
        <end position="203"/>
    </location>
</feature>
<organism evidence="3 4">
    <name type="scientific">Vibrio lentus</name>
    <dbReference type="NCBI Taxonomy" id="136468"/>
    <lineage>
        <taxon>Bacteria</taxon>
        <taxon>Pseudomonadati</taxon>
        <taxon>Pseudomonadota</taxon>
        <taxon>Gammaproteobacteria</taxon>
        <taxon>Vibrionales</taxon>
        <taxon>Vibrionaceae</taxon>
        <taxon>Vibrio</taxon>
    </lineage>
</organism>
<feature type="chain" id="PRO_5014653176" description="Metallo-beta-lactamase domain-containing protein" evidence="1">
    <location>
        <begin position="20"/>
        <end position="282"/>
    </location>
</feature>
<dbReference type="Proteomes" id="UP000235406">
    <property type="component" value="Unassembled WGS sequence"/>
</dbReference>
<sequence>MKIALTAIALTVVSLPSYALTQLTENTYHFYHGHYGSLVVVGDSGVLITDPANSKRAEVLKKELTKVTNKPVTHIAYSQDHFDHIGGGEVFKGAKSYIQESASQVLKYDPLEMAPDKIDVMYKEYLSIDLGNVNVELHALGASDGFSASAIYVPGEKVVYSSDLYQDGKITKGKYLPTLNGVGVWAALNTLSEWPLEHAIDSHSNGSSVKALHEYRGLYNDIYDNVLQKLKDKRKTHKGSLYDYAYYELQQEIELPKYKSWKQYEELPAHIQRMALSMVHAG</sequence>
<protein>
    <recommendedName>
        <fullName evidence="2">Metallo-beta-lactamase domain-containing protein</fullName>
    </recommendedName>
</protein>
<accession>A0A2N7KMP4</accession>
<name>A0A2N7KMP4_9VIBR</name>
<dbReference type="OrthoDB" id="9815874at2"/>
<gene>
    <name evidence="3" type="ORF">BCT49_20895</name>
</gene>
<dbReference type="SMART" id="SM00849">
    <property type="entry name" value="Lactamase_B"/>
    <property type="match status" value="1"/>
</dbReference>
<evidence type="ECO:0000256" key="1">
    <source>
        <dbReference type="SAM" id="SignalP"/>
    </source>
</evidence>
<reference evidence="4" key="1">
    <citation type="submission" date="2016-07" db="EMBL/GenBank/DDBJ databases">
        <title>Nontailed viruses are major unrecognized killers of bacteria in the ocean.</title>
        <authorList>
            <person name="Kauffman K."/>
            <person name="Hussain F."/>
            <person name="Yang J."/>
            <person name="Arevalo P."/>
            <person name="Brown J."/>
            <person name="Cutler M."/>
            <person name="Kelly L."/>
            <person name="Polz M.F."/>
        </authorList>
    </citation>
    <scope>NUCLEOTIDE SEQUENCE [LARGE SCALE GENOMIC DNA]</scope>
    <source>
        <strain evidence="4">10N.261.46.F8</strain>
    </source>
</reference>
<keyword evidence="1" id="KW-0732">Signal</keyword>
<dbReference type="AlphaFoldDB" id="A0A2N7KMP4"/>
<dbReference type="Gene3D" id="3.60.15.10">
    <property type="entry name" value="Ribonuclease Z/Hydroxyacylglutathione hydrolase-like"/>
    <property type="match status" value="1"/>
</dbReference>
<dbReference type="InterPro" id="IPR036866">
    <property type="entry name" value="RibonucZ/Hydroxyglut_hydro"/>
</dbReference>
<evidence type="ECO:0000259" key="2">
    <source>
        <dbReference type="SMART" id="SM00849"/>
    </source>
</evidence>
<dbReference type="EMBL" id="MCZK01000006">
    <property type="protein sequence ID" value="PMM77824.1"/>
    <property type="molecule type" value="Genomic_DNA"/>
</dbReference>
<evidence type="ECO:0000313" key="4">
    <source>
        <dbReference type="Proteomes" id="UP000235406"/>
    </source>
</evidence>
<dbReference type="Pfam" id="PF00753">
    <property type="entry name" value="Lactamase_B"/>
    <property type="match status" value="1"/>
</dbReference>
<comment type="caution">
    <text evidence="3">The sequence shown here is derived from an EMBL/GenBank/DDBJ whole genome shotgun (WGS) entry which is preliminary data.</text>
</comment>
<evidence type="ECO:0000313" key="3">
    <source>
        <dbReference type="EMBL" id="PMM77824.1"/>
    </source>
</evidence>
<dbReference type="InterPro" id="IPR001279">
    <property type="entry name" value="Metallo-B-lactamas"/>
</dbReference>
<dbReference type="RefSeq" id="WP_102433768.1">
    <property type="nucleotide sequence ID" value="NZ_CAWNVI010000006.1"/>
</dbReference>